<evidence type="ECO:0000256" key="4">
    <source>
        <dbReference type="ARBA" id="ARBA00022801"/>
    </source>
</evidence>
<feature type="domain" description="Histone deacetylase" evidence="6">
    <location>
        <begin position="30"/>
        <end position="343"/>
    </location>
</feature>
<dbReference type="PANTHER" id="PTHR10625:SF17">
    <property type="entry name" value="HISTONE DEACETYLASE 8"/>
    <property type="match status" value="1"/>
</dbReference>
<keyword evidence="8" id="KW-1185">Reference proteome</keyword>
<evidence type="ECO:0000256" key="2">
    <source>
        <dbReference type="ARBA" id="ARBA00005947"/>
    </source>
</evidence>
<dbReference type="Proteomes" id="UP000436483">
    <property type="component" value="Unassembled WGS sequence"/>
</dbReference>
<dbReference type="GO" id="GO:0040029">
    <property type="term" value="P:epigenetic regulation of gene expression"/>
    <property type="evidence" value="ECO:0007669"/>
    <property type="project" value="TreeGrafter"/>
</dbReference>
<reference evidence="7 8" key="1">
    <citation type="submission" date="2019-12" db="EMBL/GenBank/DDBJ databases">
        <authorList>
            <person name="Yuan C.-G."/>
        </authorList>
    </citation>
    <scope>NUCLEOTIDE SEQUENCE [LARGE SCALE GENOMIC DNA]</scope>
    <source>
        <strain evidence="7 8">KCTC 23863</strain>
    </source>
</reference>
<organism evidence="7 8">
    <name type="scientific">Microvirga makkahensis</name>
    <dbReference type="NCBI Taxonomy" id="1128670"/>
    <lineage>
        <taxon>Bacteria</taxon>
        <taxon>Pseudomonadati</taxon>
        <taxon>Pseudomonadota</taxon>
        <taxon>Alphaproteobacteria</taxon>
        <taxon>Hyphomicrobiales</taxon>
        <taxon>Methylobacteriaceae</taxon>
        <taxon>Microvirga</taxon>
    </lineage>
</organism>
<evidence type="ECO:0000256" key="5">
    <source>
        <dbReference type="ARBA" id="ARBA00022833"/>
    </source>
</evidence>
<dbReference type="SUPFAM" id="SSF52768">
    <property type="entry name" value="Arginase/deacetylase"/>
    <property type="match status" value="1"/>
</dbReference>
<keyword evidence="4" id="KW-0378">Hydrolase</keyword>
<dbReference type="InterPro" id="IPR023696">
    <property type="entry name" value="Ureohydrolase_dom_sf"/>
</dbReference>
<sequence>MRAFFHPDQHLHDPKQFMRVGRISAPTDLPSRTDALLGALRSHGIEPEMPADYGISPALTIHKQHYLDFLATAYERWVEIPNAGPEVLPNVSPYWNGSPDRDGRPPCRSQSVIAQAGYYLGDLAVPIGPNTWRSALTSTHTAAAAADAIVAGADTAYALCRPSGHHARTDRATGFCYLNNSAIAAERLRTRFRRVAVLDVDAHHGDGTQEIFYRRDDVLTVSVHVHPDAYYPFFIGYEDERGSGNGEGFNLNIPLPPRSDDAAFLAAVDRGAEAVEAFEAEALVVALGYDSHREDPIGLLNVSTEGFRGVGERVARLGIPTVVVQEGGYQISVIGACLSEFITGLGGGKRTV</sequence>
<comment type="caution">
    <text evidence="7">The sequence shown here is derived from an EMBL/GenBank/DDBJ whole genome shotgun (WGS) entry which is preliminary data.</text>
</comment>
<dbReference type="CDD" id="cd10001">
    <property type="entry name" value="HDAC_classII_APAH"/>
    <property type="match status" value="1"/>
</dbReference>
<evidence type="ECO:0000256" key="1">
    <source>
        <dbReference type="ARBA" id="ARBA00001947"/>
    </source>
</evidence>
<dbReference type="Gene3D" id="3.40.800.20">
    <property type="entry name" value="Histone deacetylase domain"/>
    <property type="match status" value="1"/>
</dbReference>
<reference evidence="7 8" key="2">
    <citation type="submission" date="2020-01" db="EMBL/GenBank/DDBJ databases">
        <title>Microvirga sp. nov., an arsenate reduction bacterium isolated from Tibet hotspring sediments.</title>
        <authorList>
            <person name="Xian W.-D."/>
            <person name="Li W.-J."/>
        </authorList>
    </citation>
    <scope>NUCLEOTIDE SEQUENCE [LARGE SCALE GENOMIC DNA]</scope>
    <source>
        <strain evidence="7 8">KCTC 23863</strain>
    </source>
</reference>
<dbReference type="InterPro" id="IPR037138">
    <property type="entry name" value="His_deacetylse_dom_sf"/>
</dbReference>
<comment type="similarity">
    <text evidence="2">Belongs to the histone deacetylase family.</text>
</comment>
<dbReference type="AlphaFoldDB" id="A0A7X3MPH2"/>
<evidence type="ECO:0000256" key="3">
    <source>
        <dbReference type="ARBA" id="ARBA00022723"/>
    </source>
</evidence>
<evidence type="ECO:0000313" key="8">
    <source>
        <dbReference type="Proteomes" id="UP000436483"/>
    </source>
</evidence>
<dbReference type="RefSeq" id="WP_160883368.1">
    <property type="nucleotide sequence ID" value="NZ_WURB01000002.1"/>
</dbReference>
<dbReference type="EMBL" id="WURB01000002">
    <property type="protein sequence ID" value="MXQ10778.1"/>
    <property type="molecule type" value="Genomic_DNA"/>
</dbReference>
<dbReference type="GO" id="GO:0004407">
    <property type="term" value="F:histone deacetylase activity"/>
    <property type="evidence" value="ECO:0007669"/>
    <property type="project" value="TreeGrafter"/>
</dbReference>
<dbReference type="PANTHER" id="PTHR10625">
    <property type="entry name" value="HISTONE DEACETYLASE HDAC1-RELATED"/>
    <property type="match status" value="1"/>
</dbReference>
<protein>
    <submittedName>
        <fullName evidence="7">Histone deacetylase family protein</fullName>
    </submittedName>
</protein>
<comment type="cofactor">
    <cofactor evidence="1">
        <name>Zn(2+)</name>
        <dbReference type="ChEBI" id="CHEBI:29105"/>
    </cofactor>
</comment>
<gene>
    <name evidence="7" type="ORF">GR328_04800</name>
</gene>
<dbReference type="InterPro" id="IPR000286">
    <property type="entry name" value="HDACs"/>
</dbReference>
<name>A0A7X3MPH2_9HYPH</name>
<evidence type="ECO:0000313" key="7">
    <source>
        <dbReference type="EMBL" id="MXQ10778.1"/>
    </source>
</evidence>
<proteinExistence type="inferred from homology"/>
<evidence type="ECO:0000259" key="6">
    <source>
        <dbReference type="Pfam" id="PF00850"/>
    </source>
</evidence>
<accession>A0A7X3MPH2</accession>
<dbReference type="OrthoDB" id="9808367at2"/>
<keyword evidence="5" id="KW-0862">Zinc</keyword>
<dbReference type="PRINTS" id="PR01270">
    <property type="entry name" value="HDASUPER"/>
</dbReference>
<dbReference type="GO" id="GO:0046872">
    <property type="term" value="F:metal ion binding"/>
    <property type="evidence" value="ECO:0007669"/>
    <property type="project" value="UniProtKB-KW"/>
</dbReference>
<keyword evidence="3" id="KW-0479">Metal-binding</keyword>
<dbReference type="Pfam" id="PF00850">
    <property type="entry name" value="Hist_deacetyl"/>
    <property type="match status" value="1"/>
</dbReference>
<dbReference type="GO" id="GO:0016787">
    <property type="term" value="F:hydrolase activity"/>
    <property type="evidence" value="ECO:0007669"/>
    <property type="project" value="UniProtKB-KW"/>
</dbReference>
<dbReference type="InterPro" id="IPR023801">
    <property type="entry name" value="His_deacetylse_dom"/>
</dbReference>